<protein>
    <submittedName>
        <fullName evidence="1">Uncharacterized protein</fullName>
    </submittedName>
</protein>
<comment type="caution">
    <text evidence="1">The sequence shown here is derived from an EMBL/GenBank/DDBJ whole genome shotgun (WGS) entry which is preliminary data.</text>
</comment>
<evidence type="ECO:0000313" key="2">
    <source>
        <dbReference type="Proteomes" id="UP001396334"/>
    </source>
</evidence>
<organism evidence="1 2">
    <name type="scientific">Hibiscus sabdariffa</name>
    <name type="common">roselle</name>
    <dbReference type="NCBI Taxonomy" id="183260"/>
    <lineage>
        <taxon>Eukaryota</taxon>
        <taxon>Viridiplantae</taxon>
        <taxon>Streptophyta</taxon>
        <taxon>Embryophyta</taxon>
        <taxon>Tracheophyta</taxon>
        <taxon>Spermatophyta</taxon>
        <taxon>Magnoliopsida</taxon>
        <taxon>eudicotyledons</taxon>
        <taxon>Gunneridae</taxon>
        <taxon>Pentapetalae</taxon>
        <taxon>rosids</taxon>
        <taxon>malvids</taxon>
        <taxon>Malvales</taxon>
        <taxon>Malvaceae</taxon>
        <taxon>Malvoideae</taxon>
        <taxon>Hibiscus</taxon>
    </lineage>
</organism>
<accession>A0ABR2P6D0</accession>
<reference evidence="1 2" key="1">
    <citation type="journal article" date="2024" name="G3 (Bethesda)">
        <title>Genome assembly of Hibiscus sabdariffa L. provides insights into metabolisms of medicinal natural products.</title>
        <authorList>
            <person name="Kim T."/>
        </authorList>
    </citation>
    <scope>NUCLEOTIDE SEQUENCE [LARGE SCALE GENOMIC DNA]</scope>
    <source>
        <strain evidence="1">TK-2024</strain>
        <tissue evidence="1">Old leaves</tissue>
    </source>
</reference>
<proteinExistence type="predicted"/>
<dbReference type="Proteomes" id="UP001396334">
    <property type="component" value="Unassembled WGS sequence"/>
</dbReference>
<sequence>MRHCLCCEGGTKFGNILITGVINAVRKSEHLRGTHRGQHMLSQGSDGQAILALRSSQGREADIAFHKVEQLVLCTASGHRDSILYF</sequence>
<dbReference type="EMBL" id="JBBPBN010000079">
    <property type="protein sequence ID" value="KAK8984005.1"/>
    <property type="molecule type" value="Genomic_DNA"/>
</dbReference>
<evidence type="ECO:0000313" key="1">
    <source>
        <dbReference type="EMBL" id="KAK8984005.1"/>
    </source>
</evidence>
<name>A0ABR2P6D0_9ROSI</name>
<gene>
    <name evidence="1" type="ORF">V6N11_009782</name>
</gene>
<keyword evidence="2" id="KW-1185">Reference proteome</keyword>